<evidence type="ECO:0000313" key="3">
    <source>
        <dbReference type="Proteomes" id="UP001221898"/>
    </source>
</evidence>
<reference evidence="2" key="1">
    <citation type="journal article" date="2023" name="Science">
        <title>Genome structures resolve the early diversification of teleost fishes.</title>
        <authorList>
            <person name="Parey E."/>
            <person name="Louis A."/>
            <person name="Montfort J."/>
            <person name="Bouchez O."/>
            <person name="Roques C."/>
            <person name="Iampietro C."/>
            <person name="Lluch J."/>
            <person name="Castinel A."/>
            <person name="Donnadieu C."/>
            <person name="Desvignes T."/>
            <person name="Floi Bucao C."/>
            <person name="Jouanno E."/>
            <person name="Wen M."/>
            <person name="Mejri S."/>
            <person name="Dirks R."/>
            <person name="Jansen H."/>
            <person name="Henkel C."/>
            <person name="Chen W.J."/>
            <person name="Zahm M."/>
            <person name="Cabau C."/>
            <person name="Klopp C."/>
            <person name="Thompson A.W."/>
            <person name="Robinson-Rechavi M."/>
            <person name="Braasch I."/>
            <person name="Lecointre G."/>
            <person name="Bobe J."/>
            <person name="Postlethwait J.H."/>
            <person name="Berthelot C."/>
            <person name="Roest Crollius H."/>
            <person name="Guiguen Y."/>
        </authorList>
    </citation>
    <scope>NUCLEOTIDE SEQUENCE</scope>
    <source>
        <strain evidence="2">NC1722</strain>
    </source>
</reference>
<comment type="caution">
    <text evidence="2">The sequence shown here is derived from an EMBL/GenBank/DDBJ whole genome shotgun (WGS) entry which is preliminary data.</text>
</comment>
<feature type="region of interest" description="Disordered" evidence="1">
    <location>
        <begin position="62"/>
        <end position="84"/>
    </location>
</feature>
<accession>A0AAD7W1K0</accession>
<evidence type="ECO:0000256" key="1">
    <source>
        <dbReference type="SAM" id="MobiDB-lite"/>
    </source>
</evidence>
<proteinExistence type="predicted"/>
<dbReference type="AlphaFoldDB" id="A0AAD7W1K0"/>
<gene>
    <name evidence="2" type="ORF">AAFF_G00299340</name>
</gene>
<name>A0AAD7W1K0_9TELE</name>
<keyword evidence="3" id="KW-1185">Reference proteome</keyword>
<dbReference type="Proteomes" id="UP001221898">
    <property type="component" value="Unassembled WGS sequence"/>
</dbReference>
<sequence length="109" mass="12441">MIYGRRQHRKKDPTEEGGRGVLYVNNYLDRPTICAQLEEHRDGRVHQMYVLDCSRPVFPPPPAPSYPIPHPPAEMPRRVAGDSGEAEPEALFLNQSLLFDTQVAYEIHC</sequence>
<dbReference type="EMBL" id="JAINUG010000427">
    <property type="protein sequence ID" value="KAJ8371839.1"/>
    <property type="molecule type" value="Genomic_DNA"/>
</dbReference>
<evidence type="ECO:0000313" key="2">
    <source>
        <dbReference type="EMBL" id="KAJ8371839.1"/>
    </source>
</evidence>
<organism evidence="2 3">
    <name type="scientific">Aldrovandia affinis</name>
    <dbReference type="NCBI Taxonomy" id="143900"/>
    <lineage>
        <taxon>Eukaryota</taxon>
        <taxon>Metazoa</taxon>
        <taxon>Chordata</taxon>
        <taxon>Craniata</taxon>
        <taxon>Vertebrata</taxon>
        <taxon>Euteleostomi</taxon>
        <taxon>Actinopterygii</taxon>
        <taxon>Neopterygii</taxon>
        <taxon>Teleostei</taxon>
        <taxon>Notacanthiformes</taxon>
        <taxon>Halosauridae</taxon>
        <taxon>Aldrovandia</taxon>
    </lineage>
</organism>
<protein>
    <submittedName>
        <fullName evidence="2">Uncharacterized protein</fullName>
    </submittedName>
</protein>
<feature type="compositionally biased region" description="Pro residues" evidence="1">
    <location>
        <begin position="62"/>
        <end position="74"/>
    </location>
</feature>